<evidence type="ECO:0000313" key="10">
    <source>
        <dbReference type="Proteomes" id="UP000518266"/>
    </source>
</evidence>
<protein>
    <recommendedName>
        <fullName evidence="8">Claudin</fullName>
    </recommendedName>
</protein>
<evidence type="ECO:0000256" key="4">
    <source>
        <dbReference type="ARBA" id="ARBA00022692"/>
    </source>
</evidence>
<feature type="transmembrane region" description="Helical" evidence="8">
    <location>
        <begin position="12"/>
        <end position="30"/>
    </location>
</feature>
<feature type="transmembrane region" description="Helical" evidence="8">
    <location>
        <begin position="36"/>
        <end position="56"/>
    </location>
</feature>
<dbReference type="PANTHER" id="PTHR12002">
    <property type="entry name" value="CLAUDIN"/>
    <property type="match status" value="1"/>
</dbReference>
<dbReference type="EMBL" id="JAAKFY010000020">
    <property type="protein sequence ID" value="KAF3840986.1"/>
    <property type="molecule type" value="Genomic_DNA"/>
</dbReference>
<reference evidence="9 10" key="1">
    <citation type="submission" date="2020-03" db="EMBL/GenBank/DDBJ databases">
        <title>Dissostichus mawsoni Genome sequencing and assembly.</title>
        <authorList>
            <person name="Park H."/>
        </authorList>
    </citation>
    <scope>NUCLEOTIDE SEQUENCE [LARGE SCALE GENOMIC DNA]</scope>
    <source>
        <strain evidence="9">DM0001</strain>
        <tissue evidence="9">Muscle</tissue>
    </source>
</reference>
<evidence type="ECO:0000256" key="5">
    <source>
        <dbReference type="ARBA" id="ARBA00022949"/>
    </source>
</evidence>
<dbReference type="GO" id="GO:0005886">
    <property type="term" value="C:plasma membrane"/>
    <property type="evidence" value="ECO:0007669"/>
    <property type="project" value="UniProtKB-SubCell"/>
</dbReference>
<dbReference type="Pfam" id="PF00822">
    <property type="entry name" value="PMP22_Claudin"/>
    <property type="match status" value="1"/>
</dbReference>
<dbReference type="InterPro" id="IPR004031">
    <property type="entry name" value="PMP22/EMP/MP20/Claudin"/>
</dbReference>
<evidence type="ECO:0000256" key="3">
    <source>
        <dbReference type="ARBA" id="ARBA00022475"/>
    </source>
</evidence>
<comment type="similarity">
    <text evidence="1 8">Belongs to the claudin family.</text>
</comment>
<keyword evidence="7 8" id="KW-0472">Membrane</keyword>
<dbReference type="Proteomes" id="UP000518266">
    <property type="component" value="Unassembled WGS sequence"/>
</dbReference>
<proteinExistence type="inferred from homology"/>
<dbReference type="PRINTS" id="PR01077">
    <property type="entry name" value="CLAUDIN"/>
</dbReference>
<keyword evidence="3 8" id="KW-1003">Cell membrane</keyword>
<keyword evidence="4 8" id="KW-0812">Transmembrane</keyword>
<keyword evidence="6 8" id="KW-1133">Transmembrane helix</keyword>
<accession>A0A7J5XV33</accession>
<dbReference type="AlphaFoldDB" id="A0A7J5XV33"/>
<keyword evidence="10" id="KW-1185">Reference proteome</keyword>
<dbReference type="PRINTS" id="PR01385">
    <property type="entry name" value="CLAUDIN14"/>
</dbReference>
<sequence>MASQALQIMGVLLAFIGWLGTIITCAMPMWRVTAFVGANIVTAQVIWEGLWMTCVVQSTGQMQCKVPAGSRAMVVIAVIVGVFGVLMAVVGGKCTNCMEDEVAKAKACIVSGVIFIIAAFLIMIPCRGQLTR</sequence>
<dbReference type="PROSITE" id="PS01346">
    <property type="entry name" value="CLAUDIN"/>
    <property type="match status" value="1"/>
</dbReference>
<keyword evidence="5 8" id="KW-0965">Cell junction</keyword>
<dbReference type="GO" id="GO:0005198">
    <property type="term" value="F:structural molecule activity"/>
    <property type="evidence" value="ECO:0007669"/>
    <property type="project" value="InterPro"/>
</dbReference>
<dbReference type="Gene3D" id="1.20.140.150">
    <property type="match status" value="1"/>
</dbReference>
<organism evidence="9 10">
    <name type="scientific">Dissostichus mawsoni</name>
    <name type="common">Antarctic cod</name>
    <dbReference type="NCBI Taxonomy" id="36200"/>
    <lineage>
        <taxon>Eukaryota</taxon>
        <taxon>Metazoa</taxon>
        <taxon>Chordata</taxon>
        <taxon>Craniata</taxon>
        <taxon>Vertebrata</taxon>
        <taxon>Euteleostomi</taxon>
        <taxon>Actinopterygii</taxon>
        <taxon>Neopterygii</taxon>
        <taxon>Teleostei</taxon>
        <taxon>Neoteleostei</taxon>
        <taxon>Acanthomorphata</taxon>
        <taxon>Eupercaria</taxon>
        <taxon>Perciformes</taxon>
        <taxon>Notothenioidei</taxon>
        <taxon>Nototheniidae</taxon>
        <taxon>Dissostichus</taxon>
    </lineage>
</organism>
<dbReference type="InterPro" id="IPR017974">
    <property type="entry name" value="Claudin_CS"/>
</dbReference>
<evidence type="ECO:0000256" key="2">
    <source>
        <dbReference type="ARBA" id="ARBA00022427"/>
    </source>
</evidence>
<feature type="transmembrane region" description="Helical" evidence="8">
    <location>
        <begin position="103"/>
        <end position="124"/>
    </location>
</feature>
<keyword evidence="2 8" id="KW-0796">Tight junction</keyword>
<comment type="function">
    <text evidence="8">Claudins function as major constituents of the tight junction complexes that regulate the permeability of epithelia.</text>
</comment>
<evidence type="ECO:0000256" key="8">
    <source>
        <dbReference type="RuleBase" id="RU060637"/>
    </source>
</evidence>
<comment type="subcellular location">
    <subcellularLocation>
        <location evidence="8">Cell junction</location>
        <location evidence="8">Tight junction</location>
    </subcellularLocation>
    <subcellularLocation>
        <location evidence="8">Cell membrane</location>
        <topology evidence="8">Multi-pass membrane protein</topology>
    </subcellularLocation>
</comment>
<name>A0A7J5XV33_DISMA</name>
<comment type="caution">
    <text evidence="9">The sequence shown here is derived from an EMBL/GenBank/DDBJ whole genome shotgun (WGS) entry which is preliminary data.</text>
</comment>
<evidence type="ECO:0000313" key="9">
    <source>
        <dbReference type="EMBL" id="KAF3840986.1"/>
    </source>
</evidence>
<evidence type="ECO:0000256" key="1">
    <source>
        <dbReference type="ARBA" id="ARBA00008295"/>
    </source>
</evidence>
<dbReference type="GO" id="GO:0005923">
    <property type="term" value="C:bicellular tight junction"/>
    <property type="evidence" value="ECO:0007669"/>
    <property type="project" value="UniProtKB-SubCell"/>
</dbReference>
<dbReference type="InterPro" id="IPR006187">
    <property type="entry name" value="Claudin"/>
</dbReference>
<gene>
    <name evidence="9" type="ORF">F7725_006848</name>
</gene>
<feature type="transmembrane region" description="Helical" evidence="8">
    <location>
        <begin position="68"/>
        <end position="91"/>
    </location>
</feature>
<dbReference type="OrthoDB" id="8830244at2759"/>
<evidence type="ECO:0000256" key="6">
    <source>
        <dbReference type="ARBA" id="ARBA00022989"/>
    </source>
</evidence>
<evidence type="ECO:0000256" key="7">
    <source>
        <dbReference type="ARBA" id="ARBA00023136"/>
    </source>
</evidence>